<evidence type="ECO:0000313" key="7">
    <source>
        <dbReference type="Proteomes" id="UP000284767"/>
    </source>
</evidence>
<comment type="caution">
    <text evidence="4">The sequence shown here is derived from an EMBL/GenBank/DDBJ whole genome shotgun (WGS) entry which is preliminary data.</text>
</comment>
<dbReference type="EMBL" id="NFFZ01000018">
    <property type="protein sequence ID" value="OTI57123.1"/>
    <property type="molecule type" value="Genomic_DNA"/>
</dbReference>
<dbReference type="Proteomes" id="UP000284767">
    <property type="component" value="Unassembled WGS sequence"/>
</dbReference>
<evidence type="ECO:0000313" key="4">
    <source>
        <dbReference type="EMBL" id="RPM11453.1"/>
    </source>
</evidence>
<evidence type="ECO:0000313" key="6">
    <source>
        <dbReference type="Proteomes" id="UP000253594"/>
    </source>
</evidence>
<evidence type="ECO:0000313" key="3">
    <source>
        <dbReference type="EMBL" id="RCI75680.1"/>
    </source>
</evidence>
<dbReference type="Proteomes" id="UP000194857">
    <property type="component" value="Unassembled WGS sequence"/>
</dbReference>
<name>A0A077JZC6_PSEAI</name>
<reference evidence="4 7" key="2">
    <citation type="submission" date="2017-08" db="EMBL/GenBank/DDBJ databases">
        <authorList>
            <person name="Feschi L."/>
            <person name="Jeukens J."/>
            <person name="Emond-Rheault J.-G."/>
            <person name="Kukavica-Ibrulj I."/>
            <person name="Boyle B."/>
            <person name="Levesque R.C."/>
        </authorList>
    </citation>
    <scope>NUCLEOTIDE SEQUENCE [LARGE SCALE GENOMIC DNA]</scope>
    <source>
        <strain evidence="4 7">PA-W36</strain>
    </source>
</reference>
<feature type="compositionally biased region" description="Low complexity" evidence="1">
    <location>
        <begin position="11"/>
        <end position="20"/>
    </location>
</feature>
<dbReference type="EMBL" id="NSNE01000013">
    <property type="protein sequence ID" value="RPM11453.1"/>
    <property type="molecule type" value="Genomic_DNA"/>
</dbReference>
<sequence>MDTLHPFFYTRRPGPAAAPRSPVERDTNFPSLHSEGHGDLRCPFFFSPLKTARRSSPLPRCCVAALTCG</sequence>
<evidence type="ECO:0000313" key="2">
    <source>
        <dbReference type="EMBL" id="OTI57123.1"/>
    </source>
</evidence>
<reference evidence="4 7" key="4">
    <citation type="submission" date="2019-01" db="EMBL/GenBank/DDBJ databases">
        <title>The Pseudomonas aeruginosa pan-genome provides new insights on its population structure, horizontal gene transfer and pathogenicity.</title>
        <authorList>
            <person name="Freschi L."/>
            <person name="Vincent A.T."/>
            <person name="Jeukens J."/>
            <person name="Emond-Rheault J.-G."/>
            <person name="Kukavica-Ibrulj I."/>
            <person name="Dupont M.-J."/>
            <person name="Charette S.J."/>
            <person name="Boyle B."/>
            <person name="Levesque R.C."/>
        </authorList>
    </citation>
    <scope>NUCLEOTIDE SEQUENCE [LARGE SCALE GENOMIC DNA]</scope>
    <source>
        <strain evidence="4 7">PA-W36</strain>
    </source>
</reference>
<dbReference type="AlphaFoldDB" id="A0A077JZC6"/>
<dbReference type="Proteomes" id="UP000253594">
    <property type="component" value="Unassembled WGS sequence"/>
</dbReference>
<evidence type="ECO:0000256" key="1">
    <source>
        <dbReference type="SAM" id="MobiDB-lite"/>
    </source>
</evidence>
<reference evidence="2 5" key="1">
    <citation type="submission" date="2017-05" db="EMBL/GenBank/DDBJ databases">
        <authorList>
            <person name="Song R."/>
            <person name="Chenine A.L."/>
            <person name="Ruprecht R.M."/>
        </authorList>
    </citation>
    <scope>NUCLEOTIDE SEQUENCE [LARGE SCALE GENOMIC DNA]</scope>
    <source>
        <strain evidence="2 5">S567_C10_BS</strain>
    </source>
</reference>
<gene>
    <name evidence="2" type="ORF">CAZ10_27130</name>
    <name evidence="3" type="ORF">DT376_06385</name>
    <name evidence="4" type="ORF">IPC1295_20775</name>
</gene>
<accession>A0A077JZC6</accession>
<evidence type="ECO:0000313" key="5">
    <source>
        <dbReference type="Proteomes" id="UP000194857"/>
    </source>
</evidence>
<feature type="region of interest" description="Disordered" evidence="1">
    <location>
        <begin position="1"/>
        <end position="32"/>
    </location>
</feature>
<dbReference type="EMBL" id="QORE01000136">
    <property type="protein sequence ID" value="RCI75680.1"/>
    <property type="molecule type" value="Genomic_DNA"/>
</dbReference>
<reference evidence="3 6" key="3">
    <citation type="submission" date="2018-07" db="EMBL/GenBank/DDBJ databases">
        <title>Mechanisms of high-level aminoglycoside resistance among Gram-negative pathogens in Brazil.</title>
        <authorList>
            <person name="Ballaben A.S."/>
            <person name="Darini A.L.C."/>
            <person name="Doi Y."/>
        </authorList>
    </citation>
    <scope>NUCLEOTIDE SEQUENCE [LARGE SCALE GENOMIC DNA]</scope>
    <source>
        <strain evidence="3 6">B2-305</strain>
    </source>
</reference>
<organism evidence="4 7">
    <name type="scientific">Pseudomonas aeruginosa</name>
    <dbReference type="NCBI Taxonomy" id="287"/>
    <lineage>
        <taxon>Bacteria</taxon>
        <taxon>Pseudomonadati</taxon>
        <taxon>Pseudomonadota</taxon>
        <taxon>Gammaproteobacteria</taxon>
        <taxon>Pseudomonadales</taxon>
        <taxon>Pseudomonadaceae</taxon>
        <taxon>Pseudomonas</taxon>
    </lineage>
</organism>
<dbReference type="KEGG" id="paeb:NCGM1900_6282"/>
<proteinExistence type="predicted"/>
<protein>
    <submittedName>
        <fullName evidence="4">Uncharacterized protein</fullName>
    </submittedName>
</protein>